<organism evidence="2 3">
    <name type="scientific">Vibrio phage 1.238.A._10N.261.52.F10</name>
    <dbReference type="NCBI Taxonomy" id="1881231"/>
    <lineage>
        <taxon>Viruses</taxon>
        <taxon>Duplodnaviria</taxon>
        <taxon>Heunggongvirae</taxon>
        <taxon>Uroviricota</taxon>
        <taxon>Caudoviricetes</taxon>
        <taxon>Schitoviridae</taxon>
        <taxon>Pariacacavirus</taxon>
        <taxon>Pariacacavirus 1238A</taxon>
    </lineage>
</organism>
<dbReference type="InterPro" id="IPR013230">
    <property type="entry name" value="Peptidase_M15A_C"/>
</dbReference>
<dbReference type="SUPFAM" id="SSF55166">
    <property type="entry name" value="Hedgehog/DD-peptidase"/>
    <property type="match status" value="1"/>
</dbReference>
<feature type="domain" description="Peptidase M15A C-terminal" evidence="1">
    <location>
        <begin position="17"/>
        <end position="111"/>
    </location>
</feature>
<dbReference type="EMBL" id="MG592603">
    <property type="protein sequence ID" value="AUR97271.1"/>
    <property type="molecule type" value="Genomic_DNA"/>
</dbReference>
<evidence type="ECO:0000313" key="3">
    <source>
        <dbReference type="Proteomes" id="UP000269348"/>
    </source>
</evidence>
<dbReference type="Gene3D" id="3.30.1380.10">
    <property type="match status" value="1"/>
</dbReference>
<dbReference type="InterPro" id="IPR009045">
    <property type="entry name" value="Zn_M74/Hedgehog-like"/>
</dbReference>
<accession>A0A2I7RUM4</accession>
<reference evidence="2 3" key="1">
    <citation type="submission" date="2017-11" db="EMBL/GenBank/DDBJ databases">
        <title>A major lineage of nontailed dsDNA viruses as unrecognized killers of marine bacteria.</title>
        <authorList>
            <person name="Kauffman K.M."/>
            <person name="Hussain F.A."/>
            <person name="Yang J."/>
            <person name="Arevalo P."/>
            <person name="Brown J.M."/>
            <person name="Chang W.K."/>
            <person name="VanInsberghe D."/>
            <person name="Elsherbini J."/>
            <person name="Cutler M.B."/>
            <person name="Kelly L."/>
            <person name="Polz M.F."/>
        </authorList>
    </citation>
    <scope>NUCLEOTIDE SEQUENCE [LARGE SCALE GENOMIC DNA]</scope>
</reference>
<keyword evidence="3" id="KW-1185">Reference proteome</keyword>
<name>A0A2I7RUM4_9CAUD</name>
<proteinExistence type="predicted"/>
<sequence length="125" mass="14412">MIKTDNFNPQQDPKLLCTCNHPDCDERSVNQETLDKLQLVREWLNSPMYVTSGGRCPNHKNEQHRSKPADHQKCIGVDVFYKSEEECNLIMLYGARAGFTAIARGKNFVHLGNRPQKHFSTWSYS</sequence>
<evidence type="ECO:0000313" key="2">
    <source>
        <dbReference type="EMBL" id="AUR97271.1"/>
    </source>
</evidence>
<dbReference type="Pfam" id="PF08291">
    <property type="entry name" value="Peptidase_M15_3"/>
    <property type="match status" value="1"/>
</dbReference>
<dbReference type="Proteomes" id="UP000269348">
    <property type="component" value="Segment"/>
</dbReference>
<protein>
    <submittedName>
        <fullName evidence="2">Hedgehog signaling/DD-peptidase zinc-binding domain protein</fullName>
    </submittedName>
</protein>
<evidence type="ECO:0000259" key="1">
    <source>
        <dbReference type="Pfam" id="PF08291"/>
    </source>
</evidence>
<gene>
    <name evidence="2" type="ORF">NVP1238A_22</name>
</gene>